<evidence type="ECO:0000313" key="2">
    <source>
        <dbReference type="EMBL" id="PRZ39103.1"/>
    </source>
</evidence>
<evidence type="ECO:0000259" key="1">
    <source>
        <dbReference type="Pfam" id="PF00425"/>
    </source>
</evidence>
<dbReference type="Pfam" id="PF00425">
    <property type="entry name" value="Chorismate_bind"/>
    <property type="match status" value="1"/>
</dbReference>
<evidence type="ECO:0000313" key="3">
    <source>
        <dbReference type="Proteomes" id="UP000237752"/>
    </source>
</evidence>
<dbReference type="PANTHER" id="PTHR42839">
    <property type="entry name" value="ISOCHORISMATE SYNTHASE ENTC"/>
    <property type="match status" value="1"/>
</dbReference>
<proteinExistence type="predicted"/>
<dbReference type="PANTHER" id="PTHR42839:SF2">
    <property type="entry name" value="ISOCHORISMATE SYNTHASE ENTC"/>
    <property type="match status" value="1"/>
</dbReference>
<dbReference type="AlphaFoldDB" id="A0A2T0ZS12"/>
<dbReference type="Proteomes" id="UP000237752">
    <property type="component" value="Unassembled WGS sequence"/>
</dbReference>
<reference evidence="2 3" key="1">
    <citation type="submission" date="2018-03" db="EMBL/GenBank/DDBJ databases">
        <title>Genomic Encyclopedia of Archaeal and Bacterial Type Strains, Phase II (KMG-II): from individual species to whole genera.</title>
        <authorList>
            <person name="Goeker M."/>
        </authorList>
    </citation>
    <scope>NUCLEOTIDE SEQUENCE [LARGE SCALE GENOMIC DNA]</scope>
    <source>
        <strain evidence="2 3">DSM 100065</strain>
    </source>
</reference>
<dbReference type="InterPro" id="IPR015890">
    <property type="entry name" value="Chorismate_C"/>
</dbReference>
<protein>
    <submittedName>
        <fullName evidence="2">Isochorismate synthase</fullName>
    </submittedName>
</protein>
<gene>
    <name evidence="2" type="ORF">CLV47_11949</name>
</gene>
<dbReference type="SUPFAM" id="SSF56322">
    <property type="entry name" value="ADC synthase"/>
    <property type="match status" value="1"/>
</dbReference>
<dbReference type="RefSeq" id="WP_106350504.1">
    <property type="nucleotide sequence ID" value="NZ_PVUE01000019.1"/>
</dbReference>
<dbReference type="OrthoDB" id="9806579at2"/>
<keyword evidence="3" id="KW-1185">Reference proteome</keyword>
<sequence length="403" mass="42823">MPGPNTRIVTTPVSDIPDLAFRSPSPEVFSWLKDGHGLIAWGEYASVRLNGTEALHAGEAWFADQTADLELDDQVRRPGTGALAFVSGAFDPDRATTSFVIPSHILGRDEFGSWMTTIGDTASPHAIPPRVEIDGPGPITYGDGNLDAADWMEAVAEAVRRIKAGRLDKVVLARDIMAIAEQPIDPRFLIQQLTSAYHSCWTYSVHGLVGATPELLLRLAAGHVYSRVLAGTEWGEGAYERVQSPKNREEHAYAARSAAAALEKVTIRLDVPGEPKVLTLPNVVHLATEIRGDVADGIGACQVAAAMHPTAAVGGTPTDLAVATITELEGLNRGRYAGPVGWIDSAGNGEFGIALRGGQLRDDHTMQLIAGCGIVADSNPATELAESMSKLVVMRDALEPSSN</sequence>
<organism evidence="2 3">
    <name type="scientific">Antricoccus suffuscus</name>
    <dbReference type="NCBI Taxonomy" id="1629062"/>
    <lineage>
        <taxon>Bacteria</taxon>
        <taxon>Bacillati</taxon>
        <taxon>Actinomycetota</taxon>
        <taxon>Actinomycetes</taxon>
        <taxon>Geodermatophilales</taxon>
        <taxon>Antricoccaceae</taxon>
        <taxon>Antricoccus</taxon>
    </lineage>
</organism>
<comment type="caution">
    <text evidence="2">The sequence shown here is derived from an EMBL/GenBank/DDBJ whole genome shotgun (WGS) entry which is preliminary data.</text>
</comment>
<name>A0A2T0ZS12_9ACTN</name>
<dbReference type="Gene3D" id="3.60.120.10">
    <property type="entry name" value="Anthranilate synthase"/>
    <property type="match status" value="1"/>
</dbReference>
<dbReference type="EMBL" id="PVUE01000019">
    <property type="protein sequence ID" value="PRZ39103.1"/>
    <property type="molecule type" value="Genomic_DNA"/>
</dbReference>
<feature type="domain" description="Chorismate-utilising enzyme C-terminal" evidence="1">
    <location>
        <begin position="148"/>
        <end position="390"/>
    </location>
</feature>
<accession>A0A2T0ZS12</accession>
<dbReference type="InterPro" id="IPR005801">
    <property type="entry name" value="ADC_synthase"/>
</dbReference>